<keyword evidence="1" id="KW-0732">Signal</keyword>
<dbReference type="PROSITE" id="PS51257">
    <property type="entry name" value="PROKAR_LIPOPROTEIN"/>
    <property type="match status" value="1"/>
</dbReference>
<organism evidence="2 3">
    <name type="scientific">Salmonella enterica I</name>
    <dbReference type="NCBI Taxonomy" id="59201"/>
    <lineage>
        <taxon>Bacteria</taxon>
        <taxon>Pseudomonadati</taxon>
        <taxon>Pseudomonadota</taxon>
        <taxon>Gammaproteobacteria</taxon>
        <taxon>Enterobacterales</taxon>
        <taxon>Enterobacteriaceae</taxon>
        <taxon>Salmonella</taxon>
    </lineage>
</organism>
<dbReference type="EMBL" id="LR134140">
    <property type="protein sequence ID" value="VDZ94092.1"/>
    <property type="molecule type" value="Genomic_DNA"/>
</dbReference>
<sequence length="83" mass="8825">MKILPLALFIIPFLAGCGANNTPPQTPIPGEKTSAKLRTLETGAGGYSIQTNLSMPSVPTLTGSIFIAVIKTDRWKRTITLPS</sequence>
<evidence type="ECO:0000313" key="2">
    <source>
        <dbReference type="EMBL" id="VDZ94092.1"/>
    </source>
</evidence>
<dbReference type="Proteomes" id="UP000282086">
    <property type="component" value="Chromosome"/>
</dbReference>
<evidence type="ECO:0000256" key="1">
    <source>
        <dbReference type="SAM" id="SignalP"/>
    </source>
</evidence>
<feature type="signal peptide" evidence="1">
    <location>
        <begin position="1"/>
        <end position="19"/>
    </location>
</feature>
<reference evidence="2 3" key="1">
    <citation type="submission" date="2018-12" db="EMBL/GenBank/DDBJ databases">
        <authorList>
            <consortium name="Pathogen Informatics"/>
        </authorList>
    </citation>
    <scope>NUCLEOTIDE SEQUENCE [LARGE SCALE GENOMIC DNA]</scope>
    <source>
        <strain evidence="2 3">NCTC129</strain>
    </source>
</reference>
<gene>
    <name evidence="2" type="ORF">NCTC129_00164</name>
</gene>
<dbReference type="AlphaFoldDB" id="A0A447MSP8"/>
<accession>A0A447MSP8</accession>
<keyword evidence="2" id="KW-0449">Lipoprotein</keyword>
<evidence type="ECO:0000313" key="3">
    <source>
        <dbReference type="Proteomes" id="UP000282086"/>
    </source>
</evidence>
<protein>
    <submittedName>
        <fullName evidence="2">Outer membrane or secretedlipoprotein</fullName>
    </submittedName>
</protein>
<name>A0A447MSP8_SALET</name>
<proteinExistence type="predicted"/>
<feature type="chain" id="PRO_5019574689" evidence="1">
    <location>
        <begin position="20"/>
        <end position="83"/>
    </location>
</feature>